<evidence type="ECO:0000313" key="2">
    <source>
        <dbReference type="EMBL" id="WPZ23085.1"/>
    </source>
</evidence>
<protein>
    <submittedName>
        <fullName evidence="2">ATP-binding protein</fullName>
    </submittedName>
</protein>
<dbReference type="InterPro" id="IPR003594">
    <property type="entry name" value="HATPase_dom"/>
</dbReference>
<dbReference type="Gene3D" id="3.30.565.10">
    <property type="entry name" value="Histidine kinase-like ATPase, C-terminal domain"/>
    <property type="match status" value="1"/>
</dbReference>
<gene>
    <name evidence="2" type="ORF">T7987_07610</name>
</gene>
<name>A0ABZ0V5D8_9RHOB</name>
<reference evidence="2 3" key="1">
    <citation type="submission" date="2023-11" db="EMBL/GenBank/DDBJ databases">
        <title>From the Deep-Sea to the Surface: Bacterial Genomes Isolated from the Moytirra Hydrothermal Vent Plume.</title>
        <authorList>
            <person name="Major S.R."/>
        </authorList>
    </citation>
    <scope>NUCLEOTIDE SEQUENCE [LARGE SCALE GENOMIC DNA]</scope>
    <source>
        <strain evidence="2 3">OXR-9</strain>
    </source>
</reference>
<dbReference type="Proteomes" id="UP001326567">
    <property type="component" value="Chromosome"/>
</dbReference>
<accession>A0ABZ0V5D8</accession>
<keyword evidence="2" id="KW-0067">ATP-binding</keyword>
<feature type="domain" description="Histidine kinase/HSP90-like ATPase" evidence="1">
    <location>
        <begin position="207"/>
        <end position="353"/>
    </location>
</feature>
<evidence type="ECO:0000313" key="3">
    <source>
        <dbReference type="Proteomes" id="UP001326567"/>
    </source>
</evidence>
<dbReference type="InterPro" id="IPR036890">
    <property type="entry name" value="HATPase_C_sf"/>
</dbReference>
<dbReference type="GO" id="GO:0005524">
    <property type="term" value="F:ATP binding"/>
    <property type="evidence" value="ECO:0007669"/>
    <property type="project" value="UniProtKB-KW"/>
</dbReference>
<sequence>MKKLSPRHSRLLVRRAKSGTIKRKKKSFTASKKQRSFEVVEVWDGKAVENAICYSTPVHPPKSICFNSNTDETLAFLENLRRNVTSRKNARKKKAGWLDRRGSGLPRLKNYYDFSKIDKFSTGPALVIGALYERAKEAIGKIPPAVDFPHWSPQAFQTLYEIGFFEIIGHAPAEKIREVYVEKKDTTYKVSKILTGRNADGLEDASNVILELLNYLSVEPETSDDLITDINSAVSEAMINVARHAYPSQFVDSSPNHCLLQWWMSAKADKGSNTLTIVIYDQGATIPGTLPRRDWFFETVEAAMQAMIPDYDLGRESGTIDHEFINYSMKKGKTQTNDARRGLGLPQMQSLIDICPDGTLSILSRRGLYKYGKGMGVFKRSLDYELEGTLIEWELTLPGRRT</sequence>
<dbReference type="EMBL" id="CP139725">
    <property type="protein sequence ID" value="WPZ23085.1"/>
    <property type="molecule type" value="Genomic_DNA"/>
</dbReference>
<keyword evidence="3" id="KW-1185">Reference proteome</keyword>
<organism evidence="2 3">
    <name type="scientific">Sulfitobacter faviae</name>
    <dbReference type="NCBI Taxonomy" id="1775881"/>
    <lineage>
        <taxon>Bacteria</taxon>
        <taxon>Pseudomonadati</taxon>
        <taxon>Pseudomonadota</taxon>
        <taxon>Alphaproteobacteria</taxon>
        <taxon>Rhodobacterales</taxon>
        <taxon>Roseobacteraceae</taxon>
        <taxon>Sulfitobacter</taxon>
    </lineage>
</organism>
<dbReference type="RefSeq" id="WP_322329561.1">
    <property type="nucleotide sequence ID" value="NZ_CP139725.1"/>
</dbReference>
<evidence type="ECO:0000259" key="1">
    <source>
        <dbReference type="Pfam" id="PF13581"/>
    </source>
</evidence>
<proteinExistence type="predicted"/>
<keyword evidence="2" id="KW-0547">Nucleotide-binding</keyword>
<dbReference type="Pfam" id="PF13581">
    <property type="entry name" value="HATPase_c_2"/>
    <property type="match status" value="1"/>
</dbReference>